<dbReference type="GO" id="GO:0042796">
    <property type="term" value="P:snRNA transcription by RNA polymerase III"/>
    <property type="evidence" value="ECO:0007669"/>
    <property type="project" value="TreeGrafter"/>
</dbReference>
<feature type="region of interest" description="Disordered" evidence="5">
    <location>
        <begin position="31"/>
        <end position="52"/>
    </location>
</feature>
<feature type="compositionally biased region" description="Polar residues" evidence="5">
    <location>
        <begin position="31"/>
        <end position="48"/>
    </location>
</feature>
<evidence type="ECO:0000259" key="6">
    <source>
        <dbReference type="PROSITE" id="PS50090"/>
    </source>
</evidence>
<proteinExistence type="predicted"/>
<dbReference type="Gene3D" id="1.10.10.60">
    <property type="entry name" value="Homeodomain-like"/>
    <property type="match status" value="4"/>
</dbReference>
<evidence type="ECO:0000256" key="4">
    <source>
        <dbReference type="ARBA" id="ARBA00023242"/>
    </source>
</evidence>
<dbReference type="CDD" id="cd00167">
    <property type="entry name" value="SANT"/>
    <property type="match status" value="5"/>
</dbReference>
<dbReference type="OrthoDB" id="2143914at2759"/>
<dbReference type="EMBL" id="JANBTW010000015">
    <property type="protein sequence ID" value="KAJ2679084.1"/>
    <property type="molecule type" value="Genomic_DNA"/>
</dbReference>
<sequence length="591" mass="68833">MAHRIIGRFARLNIARANATKAYGLRRIHQNKPTQNVGKQHESSQTALGSMAKGPRATTRQFQYWGDAEIQKLFQAVSENSQMDGTIDWSSVVAKMAPRSLLSCKMKHRHISGKLYPGMSYLEAKERMLGAAVKQNYKISDYAFSVGKVVSRQAVWLPSDERRLVDLATIYGSQWDAVSREMGTFSPAQCRNKWHRIRMRRAAPAKKRRRWPLMGLGARKTALGPTQTEPRRKWQDADRERFQALAREHGTVTRDLFAKHFPGFPAYFFCRENARLRGIFYVEPASVSGVWSASEHDALVRIVQENGAMNWKHIASLMPTKRTGAQCQMHYYFTASEPVRKHRWWTKGEEERLARLVDLYYKGRLVPLDNTLMRKRILSKQRRQLDGSVDGGLINNLMSAMQRDIGTDATPKAIDPRKRIVNGRAEAVDWQLVASYMMTRSANQCRNKWTVGRLCSTDPDKVCREPWTREEDEMLYLLFQQGPRQWASIRKNLPRPRNYVQIKERYRYIERYVNMLRKCRGAGWDPAEDRFEEVHMRCELLAWYRESLTGYRAEDPYESPYDLDFTGYERWANRKNQRRRGAWNSNRSADG</sequence>
<evidence type="ECO:0000259" key="7">
    <source>
        <dbReference type="PROSITE" id="PS51293"/>
    </source>
</evidence>
<dbReference type="Pfam" id="PF00249">
    <property type="entry name" value="Myb_DNA-binding"/>
    <property type="match status" value="3"/>
</dbReference>
<feature type="domain" description="SANT" evidence="7">
    <location>
        <begin position="286"/>
        <end position="339"/>
    </location>
</feature>
<dbReference type="InterPro" id="IPR001005">
    <property type="entry name" value="SANT/Myb"/>
</dbReference>
<dbReference type="PROSITE" id="PS51293">
    <property type="entry name" value="SANT"/>
    <property type="match status" value="1"/>
</dbReference>
<evidence type="ECO:0000313" key="9">
    <source>
        <dbReference type="EMBL" id="KAJ2679084.1"/>
    </source>
</evidence>
<organism evidence="9 10">
    <name type="scientific">Coemansia spiralis</name>
    <dbReference type="NCBI Taxonomy" id="417178"/>
    <lineage>
        <taxon>Eukaryota</taxon>
        <taxon>Fungi</taxon>
        <taxon>Fungi incertae sedis</taxon>
        <taxon>Zoopagomycota</taxon>
        <taxon>Kickxellomycotina</taxon>
        <taxon>Kickxellomycetes</taxon>
        <taxon>Kickxellales</taxon>
        <taxon>Kickxellaceae</taxon>
        <taxon>Coemansia</taxon>
    </lineage>
</organism>
<evidence type="ECO:0000259" key="8">
    <source>
        <dbReference type="PROSITE" id="PS51294"/>
    </source>
</evidence>
<dbReference type="SUPFAM" id="SSF46689">
    <property type="entry name" value="Homeodomain-like"/>
    <property type="match status" value="3"/>
</dbReference>
<dbReference type="GO" id="GO:0000978">
    <property type="term" value="F:RNA polymerase II cis-regulatory region sequence-specific DNA binding"/>
    <property type="evidence" value="ECO:0007669"/>
    <property type="project" value="TreeGrafter"/>
</dbReference>
<keyword evidence="2" id="KW-0238">DNA-binding</keyword>
<feature type="domain" description="Myb-like" evidence="6">
    <location>
        <begin position="283"/>
        <end position="331"/>
    </location>
</feature>
<dbReference type="GO" id="GO:0019185">
    <property type="term" value="C:snRNA-activating protein complex"/>
    <property type="evidence" value="ECO:0007669"/>
    <property type="project" value="TreeGrafter"/>
</dbReference>
<keyword evidence="4" id="KW-0539">Nucleus</keyword>
<feature type="domain" description="HTH myb-type" evidence="8">
    <location>
        <begin position="156"/>
        <end position="202"/>
    </location>
</feature>
<dbReference type="SMART" id="SM00717">
    <property type="entry name" value="SANT"/>
    <property type="match status" value="5"/>
</dbReference>
<dbReference type="PANTHER" id="PTHR46621">
    <property type="entry name" value="SNRNA-ACTIVATING PROTEIN COMPLEX SUBUNIT 4"/>
    <property type="match status" value="1"/>
</dbReference>
<dbReference type="PROSITE" id="PS51294">
    <property type="entry name" value="HTH_MYB"/>
    <property type="match status" value="3"/>
</dbReference>
<dbReference type="GO" id="GO:0042795">
    <property type="term" value="P:snRNA transcription by RNA polymerase II"/>
    <property type="evidence" value="ECO:0007669"/>
    <property type="project" value="TreeGrafter"/>
</dbReference>
<comment type="caution">
    <text evidence="9">The sequence shown here is derived from an EMBL/GenBank/DDBJ whole genome shotgun (WGS) entry which is preliminary data.</text>
</comment>
<dbReference type="GO" id="GO:0001006">
    <property type="term" value="F:RNA polymerase III type 3 promoter sequence-specific DNA binding"/>
    <property type="evidence" value="ECO:0007669"/>
    <property type="project" value="TreeGrafter"/>
</dbReference>
<gene>
    <name evidence="9" type="ORF">GGI25_001856</name>
</gene>
<evidence type="ECO:0000256" key="2">
    <source>
        <dbReference type="ARBA" id="ARBA00023125"/>
    </source>
</evidence>
<evidence type="ECO:0000256" key="5">
    <source>
        <dbReference type="SAM" id="MobiDB-lite"/>
    </source>
</evidence>
<evidence type="ECO:0000256" key="3">
    <source>
        <dbReference type="ARBA" id="ARBA00023163"/>
    </source>
</evidence>
<protein>
    <submittedName>
        <fullName evidence="9">Uncharacterized protein</fullName>
    </submittedName>
</protein>
<dbReference type="InterPro" id="IPR017884">
    <property type="entry name" value="SANT_dom"/>
</dbReference>
<dbReference type="PANTHER" id="PTHR46621:SF1">
    <property type="entry name" value="SNRNA-ACTIVATING PROTEIN COMPLEX SUBUNIT 4"/>
    <property type="match status" value="1"/>
</dbReference>
<feature type="domain" description="HTH myb-type" evidence="8">
    <location>
        <begin position="289"/>
        <end position="327"/>
    </location>
</feature>
<dbReference type="InterPro" id="IPR009057">
    <property type="entry name" value="Homeodomain-like_sf"/>
</dbReference>
<reference evidence="9" key="1">
    <citation type="submission" date="2022-07" db="EMBL/GenBank/DDBJ databases">
        <title>Phylogenomic reconstructions and comparative analyses of Kickxellomycotina fungi.</title>
        <authorList>
            <person name="Reynolds N.K."/>
            <person name="Stajich J.E."/>
            <person name="Barry K."/>
            <person name="Grigoriev I.V."/>
            <person name="Crous P."/>
            <person name="Smith M.E."/>
        </authorList>
    </citation>
    <scope>NUCLEOTIDE SEQUENCE</scope>
    <source>
        <strain evidence="9">NRRL 3115</strain>
    </source>
</reference>
<dbReference type="InterPro" id="IPR017930">
    <property type="entry name" value="Myb_dom"/>
</dbReference>
<dbReference type="InterPro" id="IPR051575">
    <property type="entry name" value="Myb-like_DNA-bd"/>
</dbReference>
<keyword evidence="1" id="KW-0805">Transcription regulation</keyword>
<dbReference type="AlphaFoldDB" id="A0A9W8G4Y2"/>
<feature type="domain" description="HTH myb-type" evidence="8">
    <location>
        <begin position="464"/>
        <end position="513"/>
    </location>
</feature>
<name>A0A9W8G4Y2_9FUNG</name>
<dbReference type="Proteomes" id="UP001151518">
    <property type="component" value="Unassembled WGS sequence"/>
</dbReference>
<accession>A0A9W8G4Y2</accession>
<feature type="domain" description="Myb-like" evidence="6">
    <location>
        <begin position="464"/>
        <end position="510"/>
    </location>
</feature>
<evidence type="ECO:0000313" key="10">
    <source>
        <dbReference type="Proteomes" id="UP001151518"/>
    </source>
</evidence>
<feature type="domain" description="Myb-like" evidence="6">
    <location>
        <begin position="156"/>
        <end position="198"/>
    </location>
</feature>
<keyword evidence="3" id="KW-0804">Transcription</keyword>
<dbReference type="PROSITE" id="PS50090">
    <property type="entry name" value="MYB_LIKE"/>
    <property type="match status" value="3"/>
</dbReference>
<evidence type="ECO:0000256" key="1">
    <source>
        <dbReference type="ARBA" id="ARBA00023015"/>
    </source>
</evidence>